<dbReference type="AlphaFoldDB" id="A0A4Q0NTB1"/>
<dbReference type="Pfam" id="PF17293">
    <property type="entry name" value="Arm-DNA-bind_5"/>
    <property type="match status" value="1"/>
</dbReference>
<feature type="domain" description="Tyr recombinase" evidence="4">
    <location>
        <begin position="180"/>
        <end position="345"/>
    </location>
</feature>
<dbReference type="Pfam" id="PF00589">
    <property type="entry name" value="Phage_integrase"/>
    <property type="match status" value="1"/>
</dbReference>
<evidence type="ECO:0000259" key="4">
    <source>
        <dbReference type="PROSITE" id="PS51898"/>
    </source>
</evidence>
<evidence type="ECO:0000256" key="2">
    <source>
        <dbReference type="ARBA" id="ARBA00023125"/>
    </source>
</evidence>
<dbReference type="InterPro" id="IPR013762">
    <property type="entry name" value="Integrase-like_cat_sf"/>
</dbReference>
<dbReference type="Gene3D" id="1.10.443.10">
    <property type="entry name" value="Intergrase catalytic core"/>
    <property type="match status" value="1"/>
</dbReference>
<protein>
    <submittedName>
        <fullName evidence="5">Site-specific recombinase XerD</fullName>
    </submittedName>
</protein>
<sequence>MSVKIRSKKLSKGIESLYLDIYNSGVRHYEFLNIKITPKDKNKQEKRLIAENIRATRELELISKGTSYIPRHLKDINFFLFAENYINNYRCKDVRMIEHSIAKFKKCIDNEKLKISDITTSLMLKYKDYLVYDAGLTGETPHNYFTRFKKILKSAKVEGYFDKLPTEDIIFSKPHRNDTVKKEVLTAEEIAVLADTFCGNDGVKRAFLFSCYTSLGLAEIIDLKWANIQNGRLRTIRKKTGEEINNRLTPTALSFLGERGSRNSYIFNLRNISQTSVNKDIRYWVQRAKIDKHITFYCGRHTFACLLLMAGANLKTVADAMGHTSTKSTLKYLNYVQKLQDDAIDRLPEIKYLN</sequence>
<dbReference type="PROSITE" id="PS51898">
    <property type="entry name" value="TYR_RECOMBINASE"/>
    <property type="match status" value="1"/>
</dbReference>
<dbReference type="InterPro" id="IPR011010">
    <property type="entry name" value="DNA_brk_join_enz"/>
</dbReference>
<dbReference type="InterPro" id="IPR025269">
    <property type="entry name" value="SAM-like_dom"/>
</dbReference>
<dbReference type="Pfam" id="PF13102">
    <property type="entry name" value="Phage_int_SAM_5"/>
    <property type="match status" value="1"/>
</dbReference>
<dbReference type="CDD" id="cd01185">
    <property type="entry name" value="INTN1_C_like"/>
    <property type="match status" value="1"/>
</dbReference>
<proteinExistence type="inferred from homology"/>
<name>A0A4Q0NTB1_9FLAO</name>
<comment type="similarity">
    <text evidence="1">Belongs to the 'phage' integrase family.</text>
</comment>
<dbReference type="GO" id="GO:0003677">
    <property type="term" value="F:DNA binding"/>
    <property type="evidence" value="ECO:0007669"/>
    <property type="project" value="UniProtKB-KW"/>
</dbReference>
<dbReference type="RefSeq" id="WP_128761683.1">
    <property type="nucleotide sequence ID" value="NZ_QOVI01000004.1"/>
</dbReference>
<dbReference type="InterPro" id="IPR010998">
    <property type="entry name" value="Integrase_recombinase_N"/>
</dbReference>
<keyword evidence="2" id="KW-0238">DNA-binding</keyword>
<reference evidence="5 6" key="1">
    <citation type="submission" date="2018-07" db="EMBL/GenBank/DDBJ databases">
        <title>Leeuwenhoekiella genomics.</title>
        <authorList>
            <person name="Tahon G."/>
            <person name="Willems A."/>
        </authorList>
    </citation>
    <scope>NUCLEOTIDE SEQUENCE [LARGE SCALE GENOMIC DNA]</scope>
    <source>
        <strain evidence="5 6">R-50232</strain>
    </source>
</reference>
<dbReference type="InterPro" id="IPR035386">
    <property type="entry name" value="Arm-DNA-bind_5"/>
</dbReference>
<keyword evidence="3" id="KW-0233">DNA recombination</keyword>
<evidence type="ECO:0000313" key="6">
    <source>
        <dbReference type="Proteomes" id="UP000289821"/>
    </source>
</evidence>
<dbReference type="Proteomes" id="UP000289821">
    <property type="component" value="Unassembled WGS sequence"/>
</dbReference>
<dbReference type="PANTHER" id="PTHR30349:SF64">
    <property type="entry name" value="PROPHAGE INTEGRASE INTD-RELATED"/>
    <property type="match status" value="1"/>
</dbReference>
<accession>A0A4Q0NTB1</accession>
<dbReference type="PANTHER" id="PTHR30349">
    <property type="entry name" value="PHAGE INTEGRASE-RELATED"/>
    <property type="match status" value="1"/>
</dbReference>
<dbReference type="GO" id="GO:0006310">
    <property type="term" value="P:DNA recombination"/>
    <property type="evidence" value="ECO:0007669"/>
    <property type="project" value="UniProtKB-KW"/>
</dbReference>
<evidence type="ECO:0000313" key="5">
    <source>
        <dbReference type="EMBL" id="RXG14278.1"/>
    </source>
</evidence>
<gene>
    <name evidence="5" type="ORF">DSM04_104386</name>
</gene>
<organism evidence="5 6">
    <name type="scientific">Leeuwenhoekiella aestuarii</name>
    <dbReference type="NCBI Taxonomy" id="2249426"/>
    <lineage>
        <taxon>Bacteria</taxon>
        <taxon>Pseudomonadati</taxon>
        <taxon>Bacteroidota</taxon>
        <taxon>Flavobacteriia</taxon>
        <taxon>Flavobacteriales</taxon>
        <taxon>Flavobacteriaceae</taxon>
        <taxon>Leeuwenhoekiella</taxon>
    </lineage>
</organism>
<dbReference type="EMBL" id="QOVI01000004">
    <property type="protein sequence ID" value="RXG14278.1"/>
    <property type="molecule type" value="Genomic_DNA"/>
</dbReference>
<evidence type="ECO:0000256" key="1">
    <source>
        <dbReference type="ARBA" id="ARBA00008857"/>
    </source>
</evidence>
<dbReference type="OrthoDB" id="9806835at2"/>
<dbReference type="SUPFAM" id="SSF56349">
    <property type="entry name" value="DNA breaking-rejoining enzymes"/>
    <property type="match status" value="1"/>
</dbReference>
<dbReference type="Gene3D" id="1.10.150.130">
    <property type="match status" value="1"/>
</dbReference>
<dbReference type="GO" id="GO:0015074">
    <property type="term" value="P:DNA integration"/>
    <property type="evidence" value="ECO:0007669"/>
    <property type="project" value="InterPro"/>
</dbReference>
<comment type="caution">
    <text evidence="5">The sequence shown here is derived from an EMBL/GenBank/DDBJ whole genome shotgun (WGS) entry which is preliminary data.</text>
</comment>
<dbReference type="InterPro" id="IPR050090">
    <property type="entry name" value="Tyrosine_recombinase_XerCD"/>
</dbReference>
<keyword evidence="6" id="KW-1185">Reference proteome</keyword>
<evidence type="ECO:0000256" key="3">
    <source>
        <dbReference type="ARBA" id="ARBA00023172"/>
    </source>
</evidence>
<dbReference type="InterPro" id="IPR002104">
    <property type="entry name" value="Integrase_catalytic"/>
</dbReference>